<dbReference type="GO" id="GO:0003677">
    <property type="term" value="F:DNA binding"/>
    <property type="evidence" value="ECO:0007669"/>
    <property type="project" value="InterPro"/>
</dbReference>
<dbReference type="InterPro" id="IPR036768">
    <property type="entry name" value="PolIII_chi_sf"/>
</dbReference>
<accession>A0A420EDA5</accession>
<dbReference type="Gene3D" id="3.40.50.10110">
    <property type="entry name" value="DNA polymerase III subunit chi"/>
    <property type="match status" value="1"/>
</dbReference>
<name>A0A420EDA5_9ALTE</name>
<sequence length="150" mass="17120">MNAKFYIMSGSVSADSSELDEAACQIISRHYRNGEKVFVLANSQQHAERIDEILWRFDTAQFVPHSLSGENPQQASPVEIAWQPVNARRQTLINLASSAPNTATYYQQIIDFVPGDEAGKKQARDRYRLYRQMGIQLETLTYNDEFEDLS</sequence>
<evidence type="ECO:0000313" key="2">
    <source>
        <dbReference type="Proteomes" id="UP000286482"/>
    </source>
</evidence>
<dbReference type="AlphaFoldDB" id="A0A420EDA5"/>
<dbReference type="PANTHER" id="PTHR38767:SF1">
    <property type="entry name" value="DNA POLYMERASE III SUBUNIT CHI"/>
    <property type="match status" value="1"/>
</dbReference>
<comment type="caution">
    <text evidence="1">The sequence shown here is derived from an EMBL/GenBank/DDBJ whole genome shotgun (WGS) entry which is preliminary data.</text>
</comment>
<evidence type="ECO:0000313" key="1">
    <source>
        <dbReference type="EMBL" id="RKF18653.1"/>
    </source>
</evidence>
<dbReference type="PANTHER" id="PTHR38767">
    <property type="entry name" value="DNA POLYMERASE III SUBUNIT CHI"/>
    <property type="match status" value="1"/>
</dbReference>
<dbReference type="GO" id="GO:0032298">
    <property type="term" value="P:positive regulation of DNA-templated DNA replication initiation"/>
    <property type="evidence" value="ECO:0007669"/>
    <property type="project" value="TreeGrafter"/>
</dbReference>
<reference evidence="1 2" key="1">
    <citation type="submission" date="2018-09" db="EMBL/GenBank/DDBJ databases">
        <authorList>
            <person name="Wang Z."/>
        </authorList>
    </citation>
    <scope>NUCLEOTIDE SEQUENCE [LARGE SCALE GENOMIC DNA]</scope>
    <source>
        <strain evidence="1 2">ALS 81</strain>
    </source>
</reference>
<dbReference type="EMBL" id="RAQO01000005">
    <property type="protein sequence ID" value="RKF18653.1"/>
    <property type="molecule type" value="Genomic_DNA"/>
</dbReference>
<dbReference type="GO" id="GO:0003887">
    <property type="term" value="F:DNA-directed DNA polymerase activity"/>
    <property type="evidence" value="ECO:0007669"/>
    <property type="project" value="InterPro"/>
</dbReference>
<dbReference type="InterPro" id="IPR007459">
    <property type="entry name" value="DNA_pol3_chi"/>
</dbReference>
<keyword evidence="2" id="KW-1185">Reference proteome</keyword>
<dbReference type="OrthoDB" id="5297568at2"/>
<organism evidence="1 2">
    <name type="scientific">Alginatibacterium sediminis</name>
    <dbReference type="NCBI Taxonomy" id="2164068"/>
    <lineage>
        <taxon>Bacteria</taxon>
        <taxon>Pseudomonadati</taxon>
        <taxon>Pseudomonadota</taxon>
        <taxon>Gammaproteobacteria</taxon>
        <taxon>Alteromonadales</taxon>
        <taxon>Alteromonadaceae</taxon>
        <taxon>Alginatibacterium</taxon>
    </lineage>
</organism>
<dbReference type="Proteomes" id="UP000286482">
    <property type="component" value="Unassembled WGS sequence"/>
</dbReference>
<dbReference type="SUPFAM" id="SSF102400">
    <property type="entry name" value="DNA polymerase III chi subunit"/>
    <property type="match status" value="1"/>
</dbReference>
<proteinExistence type="predicted"/>
<dbReference type="Pfam" id="PF04364">
    <property type="entry name" value="DNA_pol3_chi"/>
    <property type="match status" value="1"/>
</dbReference>
<dbReference type="GO" id="GO:0006260">
    <property type="term" value="P:DNA replication"/>
    <property type="evidence" value="ECO:0007669"/>
    <property type="project" value="InterPro"/>
</dbReference>
<gene>
    <name evidence="1" type="ORF">DBZ36_09615</name>
</gene>
<protein>
    <submittedName>
        <fullName evidence="1">DNA polymerase III subunit chi</fullName>
    </submittedName>
</protein>
<dbReference type="RefSeq" id="WP_120354732.1">
    <property type="nucleotide sequence ID" value="NZ_RAQO01000005.1"/>
</dbReference>